<protein>
    <submittedName>
        <fullName evidence="1">Uncharacterized protein</fullName>
    </submittedName>
</protein>
<evidence type="ECO:0000313" key="1">
    <source>
        <dbReference type="EMBL" id="DAF87418.1"/>
    </source>
</evidence>
<accession>A0A8S5TZ06</accession>
<reference evidence="1" key="1">
    <citation type="journal article" date="2021" name="Proc. Natl. Acad. Sci. U.S.A.">
        <title>A Catalog of Tens of Thousands of Viruses from Human Metagenomes Reveals Hidden Associations with Chronic Diseases.</title>
        <authorList>
            <person name="Tisza M.J."/>
            <person name="Buck C.B."/>
        </authorList>
    </citation>
    <scope>NUCLEOTIDE SEQUENCE</scope>
    <source>
        <strain evidence="1">CtnPP24</strain>
    </source>
</reference>
<name>A0A8S5TZ06_9CAUD</name>
<proteinExistence type="predicted"/>
<organism evidence="1">
    <name type="scientific">Siphoviridae sp. ctnPP24</name>
    <dbReference type="NCBI Taxonomy" id="2825662"/>
    <lineage>
        <taxon>Viruses</taxon>
        <taxon>Duplodnaviria</taxon>
        <taxon>Heunggongvirae</taxon>
        <taxon>Uroviricota</taxon>
        <taxon>Caudoviricetes</taxon>
    </lineage>
</organism>
<sequence length="38" mass="4178">MDITQSLVLFSPIELPVLMNQAGVEPASSPSRFVNYII</sequence>
<dbReference type="EMBL" id="BK015962">
    <property type="protein sequence ID" value="DAF87418.1"/>
    <property type="molecule type" value="Genomic_DNA"/>
</dbReference>